<dbReference type="CDD" id="cd01014">
    <property type="entry name" value="nicotinamidase_related"/>
    <property type="match status" value="1"/>
</dbReference>
<sequence length="183" mass="20128">MNATALIIIDLQRGMLPENTGPRNNPQAEDNAAHLLHAWRVRGMPVVHVRHMSRSPEGSFWPGSSNCEFQPRFEPLPSEHRLEKNVPDAFAGSGLERWLRLRDVHHLVVVGVATNNSVEAAVRAAACLGFDVAVPGDACFTFDKADLGGVVRDAEEWHLMSLSNLDGEYAVVTRTDEILARLG</sequence>
<protein>
    <submittedName>
        <fullName evidence="4">Cysteine hydrolase</fullName>
    </submittedName>
</protein>
<dbReference type="EMBL" id="CP026100">
    <property type="protein sequence ID" value="AYV47911.1"/>
    <property type="molecule type" value="Genomic_DNA"/>
</dbReference>
<keyword evidence="6" id="KW-1185">Reference proteome</keyword>
<organism evidence="4 5">
    <name type="scientific">Caulobacter flavus</name>
    <dbReference type="NCBI Taxonomy" id="1679497"/>
    <lineage>
        <taxon>Bacteria</taxon>
        <taxon>Pseudomonadati</taxon>
        <taxon>Pseudomonadota</taxon>
        <taxon>Alphaproteobacteria</taxon>
        <taxon>Caulobacterales</taxon>
        <taxon>Caulobacteraceae</taxon>
        <taxon>Caulobacter</taxon>
    </lineage>
</organism>
<accession>A0A2N5CKN7</accession>
<dbReference type="Gene3D" id="3.40.50.850">
    <property type="entry name" value="Isochorismatase-like"/>
    <property type="match status" value="1"/>
</dbReference>
<keyword evidence="1 4" id="KW-0378">Hydrolase</keyword>
<evidence type="ECO:0000313" key="4">
    <source>
        <dbReference type="EMBL" id="PLR06050.1"/>
    </source>
</evidence>
<evidence type="ECO:0000313" key="3">
    <source>
        <dbReference type="EMBL" id="AYV47911.1"/>
    </source>
</evidence>
<dbReference type="InterPro" id="IPR000868">
    <property type="entry name" value="Isochorismatase-like_dom"/>
</dbReference>
<dbReference type="InterPro" id="IPR050272">
    <property type="entry name" value="Isochorismatase-like_hydrls"/>
</dbReference>
<reference evidence="3 6" key="2">
    <citation type="submission" date="2018-01" db="EMBL/GenBank/DDBJ databases">
        <title>Complete genome sequence of Caulobacter flavus RHGG3.</title>
        <authorList>
            <person name="Yang E."/>
        </authorList>
    </citation>
    <scope>NUCLEOTIDE SEQUENCE [LARGE SCALE GENOMIC DNA]</scope>
    <source>
        <strain evidence="3 6">RHGG3</strain>
    </source>
</reference>
<reference evidence="4 5" key="1">
    <citation type="submission" date="2017-12" db="EMBL/GenBank/DDBJ databases">
        <title>The genome sequence of Caulobacter flavus CGMCC1 15093.</title>
        <authorList>
            <person name="Gao J."/>
            <person name="Mao X."/>
            <person name="Sun J."/>
        </authorList>
    </citation>
    <scope>NUCLEOTIDE SEQUENCE [LARGE SCALE GENOMIC DNA]</scope>
    <source>
        <strain evidence="4 5">CGMCC1 15093</strain>
    </source>
</reference>
<dbReference type="EMBL" id="PJRQ01000055">
    <property type="protein sequence ID" value="PLR06050.1"/>
    <property type="molecule type" value="Genomic_DNA"/>
</dbReference>
<gene>
    <name evidence="3" type="ORF">C1707_17515</name>
    <name evidence="4" type="ORF">CFHF_26290</name>
</gene>
<name>A0A2N5CKN7_9CAUL</name>
<proteinExistence type="predicted"/>
<evidence type="ECO:0000313" key="6">
    <source>
        <dbReference type="Proteomes" id="UP000281192"/>
    </source>
</evidence>
<feature type="domain" description="Isochorismatase-like" evidence="2">
    <location>
        <begin position="4"/>
        <end position="176"/>
    </location>
</feature>
<dbReference type="GO" id="GO:0016787">
    <property type="term" value="F:hydrolase activity"/>
    <property type="evidence" value="ECO:0007669"/>
    <property type="project" value="UniProtKB-KW"/>
</dbReference>
<evidence type="ECO:0000256" key="1">
    <source>
        <dbReference type="ARBA" id="ARBA00022801"/>
    </source>
</evidence>
<dbReference type="InterPro" id="IPR036380">
    <property type="entry name" value="Isochorismatase-like_sf"/>
</dbReference>
<dbReference type="OrthoDB" id="9794942at2"/>
<dbReference type="Proteomes" id="UP000281192">
    <property type="component" value="Chromosome"/>
</dbReference>
<dbReference type="AlphaFoldDB" id="A0A2N5CKN7"/>
<dbReference type="PANTHER" id="PTHR43540">
    <property type="entry name" value="PEROXYUREIDOACRYLATE/UREIDOACRYLATE AMIDOHYDROLASE-RELATED"/>
    <property type="match status" value="1"/>
</dbReference>
<evidence type="ECO:0000313" key="5">
    <source>
        <dbReference type="Proteomes" id="UP000234483"/>
    </source>
</evidence>
<evidence type="ECO:0000259" key="2">
    <source>
        <dbReference type="Pfam" id="PF00857"/>
    </source>
</evidence>
<dbReference type="SUPFAM" id="SSF52499">
    <property type="entry name" value="Isochorismatase-like hydrolases"/>
    <property type="match status" value="1"/>
</dbReference>
<dbReference type="RefSeq" id="WP_101715866.1">
    <property type="nucleotide sequence ID" value="NZ_CP026100.1"/>
</dbReference>
<dbReference type="PANTHER" id="PTHR43540:SF1">
    <property type="entry name" value="ISOCHORISMATASE HYDROLASE"/>
    <property type="match status" value="1"/>
</dbReference>
<dbReference type="Pfam" id="PF00857">
    <property type="entry name" value="Isochorismatase"/>
    <property type="match status" value="1"/>
</dbReference>
<dbReference type="KEGG" id="cfh:C1707_17515"/>
<dbReference type="Proteomes" id="UP000234483">
    <property type="component" value="Unassembled WGS sequence"/>
</dbReference>